<dbReference type="Proteomes" id="UP000199370">
    <property type="component" value="Unassembled WGS sequence"/>
</dbReference>
<accession>A0A1H0ASL5</accession>
<dbReference type="RefSeq" id="WP_089736099.1">
    <property type="nucleotide sequence ID" value="NZ_FNIA01000029.1"/>
</dbReference>
<feature type="domain" description="Ig-like" evidence="1">
    <location>
        <begin position="8"/>
        <end position="89"/>
    </location>
</feature>
<organism evidence="2 3">
    <name type="scientific">Haloarchaeobius iranensis</name>
    <dbReference type="NCBI Taxonomy" id="996166"/>
    <lineage>
        <taxon>Archaea</taxon>
        <taxon>Methanobacteriati</taxon>
        <taxon>Methanobacteriota</taxon>
        <taxon>Stenosarchaea group</taxon>
        <taxon>Halobacteria</taxon>
        <taxon>Halobacteriales</taxon>
        <taxon>Halorubellaceae</taxon>
        <taxon>Haloarchaeobius</taxon>
    </lineage>
</organism>
<dbReference type="EMBL" id="FNIA01000029">
    <property type="protein sequence ID" value="SDN36329.1"/>
    <property type="molecule type" value="Genomic_DNA"/>
</dbReference>
<sequence length="102" mass="11170">MVLNHDSREHRLRVRVERDGEQVANREFDLGADEFSELNRHWSAAPAPYEVTVEDVETGAAVSETASDDPAEQEAMVGYRNSGELNVSFGGCCIGDTDTPAD</sequence>
<name>A0A1H0ASL5_9EURY</name>
<gene>
    <name evidence="2" type="ORF">SAMN05192554_12926</name>
</gene>
<evidence type="ECO:0000313" key="3">
    <source>
        <dbReference type="Proteomes" id="UP000199370"/>
    </source>
</evidence>
<dbReference type="InterPro" id="IPR058929">
    <property type="entry name" value="Ig_halo"/>
</dbReference>
<proteinExistence type="predicted"/>
<protein>
    <recommendedName>
        <fullName evidence="1">Ig-like domain-containing protein</fullName>
    </recommendedName>
</protein>
<evidence type="ECO:0000313" key="2">
    <source>
        <dbReference type="EMBL" id="SDN36329.1"/>
    </source>
</evidence>
<evidence type="ECO:0000259" key="1">
    <source>
        <dbReference type="Pfam" id="PF25942"/>
    </source>
</evidence>
<dbReference type="Pfam" id="PF25942">
    <property type="entry name" value="Ig_halo"/>
    <property type="match status" value="1"/>
</dbReference>
<keyword evidence="3" id="KW-1185">Reference proteome</keyword>
<reference evidence="2 3" key="1">
    <citation type="submission" date="2016-10" db="EMBL/GenBank/DDBJ databases">
        <authorList>
            <person name="de Groot N.N."/>
        </authorList>
    </citation>
    <scope>NUCLEOTIDE SEQUENCE [LARGE SCALE GENOMIC DNA]</scope>
    <source>
        <strain evidence="3">EB21,IBRC-M 10013,KCTC 4048</strain>
    </source>
</reference>
<dbReference type="AlphaFoldDB" id="A0A1H0ASL5"/>